<dbReference type="EMBL" id="BMIG01000005">
    <property type="protein sequence ID" value="GGA97118.1"/>
    <property type="molecule type" value="Genomic_DNA"/>
</dbReference>
<protein>
    <recommendedName>
        <fullName evidence="5">DUF2782 domain-containing protein</fullName>
    </recommendedName>
</protein>
<name>A0A916SEW1_9BURK</name>
<dbReference type="AlphaFoldDB" id="A0A916SEW1"/>
<feature type="chain" id="PRO_5037363710" description="DUF2782 domain-containing protein" evidence="2">
    <location>
        <begin position="35"/>
        <end position="132"/>
    </location>
</feature>
<feature type="compositionally biased region" description="Low complexity" evidence="1">
    <location>
        <begin position="35"/>
        <end position="51"/>
    </location>
</feature>
<feature type="region of interest" description="Disordered" evidence="1">
    <location>
        <begin position="35"/>
        <end position="75"/>
    </location>
</feature>
<keyword evidence="4" id="KW-1185">Reference proteome</keyword>
<dbReference type="Proteomes" id="UP000620596">
    <property type="component" value="Unassembled WGS sequence"/>
</dbReference>
<evidence type="ECO:0000313" key="4">
    <source>
        <dbReference type="Proteomes" id="UP000620596"/>
    </source>
</evidence>
<keyword evidence="2" id="KW-0732">Signal</keyword>
<feature type="region of interest" description="Disordered" evidence="1">
    <location>
        <begin position="104"/>
        <end position="124"/>
    </location>
</feature>
<gene>
    <name evidence="3" type="ORF">GCM10011496_17750</name>
</gene>
<organism evidence="3 4">
    <name type="scientific">Polaromonas eurypsychrophila</name>
    <dbReference type="NCBI Taxonomy" id="1614635"/>
    <lineage>
        <taxon>Bacteria</taxon>
        <taxon>Pseudomonadati</taxon>
        <taxon>Pseudomonadota</taxon>
        <taxon>Betaproteobacteria</taxon>
        <taxon>Burkholderiales</taxon>
        <taxon>Comamonadaceae</taxon>
        <taxon>Polaromonas</taxon>
    </lineage>
</organism>
<proteinExistence type="predicted"/>
<feature type="compositionally biased region" description="Low complexity" evidence="1">
    <location>
        <begin position="114"/>
        <end position="124"/>
    </location>
</feature>
<sequence>MGAPAPYNACMQHPICSLLLAGAAAVLAGAPALAQTAATAPAASSPPAVQPGTNPSSRRPDAAIQRIRTEDAGSRIDEVRVGGETQSITVQPKADVPAYEVLPSEATKGGGTGPSKAGPGATGSRVWNVLKF</sequence>
<evidence type="ECO:0008006" key="5">
    <source>
        <dbReference type="Google" id="ProtNLM"/>
    </source>
</evidence>
<reference evidence="3" key="2">
    <citation type="submission" date="2020-09" db="EMBL/GenBank/DDBJ databases">
        <authorList>
            <person name="Sun Q."/>
            <person name="Zhou Y."/>
        </authorList>
    </citation>
    <scope>NUCLEOTIDE SEQUENCE</scope>
    <source>
        <strain evidence="3">CGMCC 1.15322</strain>
    </source>
</reference>
<evidence type="ECO:0000313" key="3">
    <source>
        <dbReference type="EMBL" id="GGA97118.1"/>
    </source>
</evidence>
<evidence type="ECO:0000256" key="1">
    <source>
        <dbReference type="SAM" id="MobiDB-lite"/>
    </source>
</evidence>
<evidence type="ECO:0000256" key="2">
    <source>
        <dbReference type="SAM" id="SignalP"/>
    </source>
</evidence>
<comment type="caution">
    <text evidence="3">The sequence shown here is derived from an EMBL/GenBank/DDBJ whole genome shotgun (WGS) entry which is preliminary data.</text>
</comment>
<accession>A0A916SEW1</accession>
<feature type="signal peptide" evidence="2">
    <location>
        <begin position="1"/>
        <end position="34"/>
    </location>
</feature>
<reference evidence="3" key="1">
    <citation type="journal article" date="2014" name="Int. J. Syst. Evol. Microbiol.">
        <title>Complete genome sequence of Corynebacterium casei LMG S-19264T (=DSM 44701T), isolated from a smear-ripened cheese.</title>
        <authorList>
            <consortium name="US DOE Joint Genome Institute (JGI-PGF)"/>
            <person name="Walter F."/>
            <person name="Albersmeier A."/>
            <person name="Kalinowski J."/>
            <person name="Ruckert C."/>
        </authorList>
    </citation>
    <scope>NUCLEOTIDE SEQUENCE</scope>
    <source>
        <strain evidence="3">CGMCC 1.15322</strain>
    </source>
</reference>